<proteinExistence type="predicted"/>
<sequence>MTALGAVPKVVDASKSGDVKTVVDTVQQQLKTHQQQQNVDKIDDDDDDEQPNDVQKEKRKRQTNKDRTDPAENE</sequence>
<protein>
    <submittedName>
        <fullName evidence="2">Uncharacterized protein</fullName>
    </submittedName>
</protein>
<comment type="caution">
    <text evidence="2">The sequence shown here is derived from an EMBL/GenBank/DDBJ whole genome shotgun (WGS) entry which is preliminary data.</text>
</comment>
<dbReference type="Proteomes" id="UP000194236">
    <property type="component" value="Unassembled WGS sequence"/>
</dbReference>
<dbReference type="EMBL" id="MUJZ01070268">
    <property type="protein sequence ID" value="OTF69491.1"/>
    <property type="molecule type" value="Genomic_DNA"/>
</dbReference>
<accession>A0A1Y3AM20</accession>
<feature type="region of interest" description="Disordered" evidence="1">
    <location>
        <begin position="29"/>
        <end position="74"/>
    </location>
</feature>
<feature type="compositionally biased region" description="Low complexity" evidence="1">
    <location>
        <begin position="29"/>
        <end position="39"/>
    </location>
</feature>
<evidence type="ECO:0000313" key="2">
    <source>
        <dbReference type="EMBL" id="OTF69491.1"/>
    </source>
</evidence>
<reference evidence="2 3" key="1">
    <citation type="submission" date="2017-03" db="EMBL/GenBank/DDBJ databases">
        <title>Genome Survey of Euroglyphus maynei.</title>
        <authorList>
            <person name="Arlian L.G."/>
            <person name="Morgan M.S."/>
            <person name="Rider S.D."/>
        </authorList>
    </citation>
    <scope>NUCLEOTIDE SEQUENCE [LARGE SCALE GENOMIC DNA]</scope>
    <source>
        <strain evidence="2">Arlian Lab</strain>
        <tissue evidence="2">Whole body</tissue>
    </source>
</reference>
<keyword evidence="3" id="KW-1185">Reference proteome</keyword>
<feature type="non-terminal residue" evidence="2">
    <location>
        <position position="74"/>
    </location>
</feature>
<organism evidence="2 3">
    <name type="scientific">Euroglyphus maynei</name>
    <name type="common">Mayne's house dust mite</name>
    <dbReference type="NCBI Taxonomy" id="6958"/>
    <lineage>
        <taxon>Eukaryota</taxon>
        <taxon>Metazoa</taxon>
        <taxon>Ecdysozoa</taxon>
        <taxon>Arthropoda</taxon>
        <taxon>Chelicerata</taxon>
        <taxon>Arachnida</taxon>
        <taxon>Acari</taxon>
        <taxon>Acariformes</taxon>
        <taxon>Sarcoptiformes</taxon>
        <taxon>Astigmata</taxon>
        <taxon>Psoroptidia</taxon>
        <taxon>Analgoidea</taxon>
        <taxon>Pyroglyphidae</taxon>
        <taxon>Pyroglyphinae</taxon>
        <taxon>Euroglyphus</taxon>
    </lineage>
</organism>
<feature type="compositionally biased region" description="Basic and acidic residues" evidence="1">
    <location>
        <begin position="63"/>
        <end position="74"/>
    </location>
</feature>
<dbReference type="AlphaFoldDB" id="A0A1Y3AM20"/>
<name>A0A1Y3AM20_EURMA</name>
<gene>
    <name evidence="2" type="ORF">BLA29_015123</name>
</gene>
<feature type="compositionally biased region" description="Acidic residues" evidence="1">
    <location>
        <begin position="42"/>
        <end position="51"/>
    </location>
</feature>
<evidence type="ECO:0000313" key="3">
    <source>
        <dbReference type="Proteomes" id="UP000194236"/>
    </source>
</evidence>
<evidence type="ECO:0000256" key="1">
    <source>
        <dbReference type="SAM" id="MobiDB-lite"/>
    </source>
</evidence>